<reference evidence="2" key="1">
    <citation type="journal article" date="2019" name="Curr. Biol.">
        <title>Genome Sequence of Striga asiatica Provides Insight into the Evolution of Plant Parasitism.</title>
        <authorList>
            <person name="Yoshida S."/>
            <person name="Kim S."/>
            <person name="Wafula E.K."/>
            <person name="Tanskanen J."/>
            <person name="Kim Y.M."/>
            <person name="Honaas L."/>
            <person name="Yang Z."/>
            <person name="Spallek T."/>
            <person name="Conn C.E."/>
            <person name="Ichihashi Y."/>
            <person name="Cheong K."/>
            <person name="Cui S."/>
            <person name="Der J.P."/>
            <person name="Gundlach H."/>
            <person name="Jiao Y."/>
            <person name="Hori C."/>
            <person name="Ishida J.K."/>
            <person name="Kasahara H."/>
            <person name="Kiba T."/>
            <person name="Kim M.S."/>
            <person name="Koo N."/>
            <person name="Laohavisit A."/>
            <person name="Lee Y.H."/>
            <person name="Lumba S."/>
            <person name="McCourt P."/>
            <person name="Mortimer J.C."/>
            <person name="Mutuku J.M."/>
            <person name="Nomura T."/>
            <person name="Sasaki-Sekimoto Y."/>
            <person name="Seto Y."/>
            <person name="Wang Y."/>
            <person name="Wakatake T."/>
            <person name="Sakakibara H."/>
            <person name="Demura T."/>
            <person name="Yamaguchi S."/>
            <person name="Yoneyama K."/>
            <person name="Manabe R.I."/>
            <person name="Nelson D.C."/>
            <person name="Schulman A.H."/>
            <person name="Timko M.P."/>
            <person name="dePamphilis C.W."/>
            <person name="Choi D."/>
            <person name="Shirasu K."/>
        </authorList>
    </citation>
    <scope>NUCLEOTIDE SEQUENCE [LARGE SCALE GENOMIC DNA]</scope>
    <source>
        <strain evidence="2">cv. UVA1</strain>
    </source>
</reference>
<accession>A0A5A7R572</accession>
<protein>
    <submittedName>
        <fullName evidence="1">Lecithin:cholesterol acyltransferase</fullName>
    </submittedName>
</protein>
<evidence type="ECO:0000313" key="2">
    <source>
        <dbReference type="Proteomes" id="UP000325081"/>
    </source>
</evidence>
<keyword evidence="1" id="KW-0808">Transferase</keyword>
<keyword evidence="2" id="KW-1185">Reference proteome</keyword>
<name>A0A5A7R572_STRAF</name>
<proteinExistence type="predicted"/>
<gene>
    <name evidence="1" type="ORF">STAS_30298</name>
</gene>
<comment type="caution">
    <text evidence="1">The sequence shown here is derived from an EMBL/GenBank/DDBJ whole genome shotgun (WGS) entry which is preliminary data.</text>
</comment>
<dbReference type="Proteomes" id="UP000325081">
    <property type="component" value="Unassembled WGS sequence"/>
</dbReference>
<dbReference type="AlphaFoldDB" id="A0A5A7R572"/>
<dbReference type="GO" id="GO:0016746">
    <property type="term" value="F:acyltransferase activity"/>
    <property type="evidence" value="ECO:0007669"/>
    <property type="project" value="UniProtKB-KW"/>
</dbReference>
<keyword evidence="1" id="KW-0012">Acyltransferase</keyword>
<organism evidence="1 2">
    <name type="scientific">Striga asiatica</name>
    <name type="common">Asiatic witchweed</name>
    <name type="synonym">Buchnera asiatica</name>
    <dbReference type="NCBI Taxonomy" id="4170"/>
    <lineage>
        <taxon>Eukaryota</taxon>
        <taxon>Viridiplantae</taxon>
        <taxon>Streptophyta</taxon>
        <taxon>Embryophyta</taxon>
        <taxon>Tracheophyta</taxon>
        <taxon>Spermatophyta</taxon>
        <taxon>Magnoliopsida</taxon>
        <taxon>eudicotyledons</taxon>
        <taxon>Gunneridae</taxon>
        <taxon>Pentapetalae</taxon>
        <taxon>asterids</taxon>
        <taxon>lamiids</taxon>
        <taxon>Lamiales</taxon>
        <taxon>Orobanchaceae</taxon>
        <taxon>Buchnereae</taxon>
        <taxon>Striga</taxon>
    </lineage>
</organism>
<dbReference type="EMBL" id="BKCP01010514">
    <property type="protein sequence ID" value="GER52815.1"/>
    <property type="molecule type" value="Genomic_DNA"/>
</dbReference>
<evidence type="ECO:0000313" key="1">
    <source>
        <dbReference type="EMBL" id="GER52815.1"/>
    </source>
</evidence>
<sequence>MQYLPKNELSNSVCESSTCWLWTLDHKSSPKLYGLATPKIAAKSSLSTLTPDLLAFIVTLNTFSSPIFSNFSTLGSTETLKPGGWRIREVYFPGRPTFFTFRVTVTDPLIFRTVIAGLLKSRML</sequence>